<dbReference type="OrthoDB" id="3078827at2"/>
<dbReference type="InterPro" id="IPR032871">
    <property type="entry name" value="AHH_dom_containing"/>
</dbReference>
<dbReference type="AlphaFoldDB" id="A0A4Z0LAD2"/>
<comment type="caution">
    <text evidence="1">The sequence shown here is derived from an EMBL/GenBank/DDBJ whole genome shotgun (WGS) entry which is preliminary data.</text>
</comment>
<proteinExistence type="predicted"/>
<evidence type="ECO:0000313" key="1">
    <source>
        <dbReference type="EMBL" id="TGD58259.1"/>
    </source>
</evidence>
<gene>
    <name evidence="1" type="ORF">E4635_09655</name>
</gene>
<organism evidence="1 2">
    <name type="scientific">Flavobacterium humi</name>
    <dbReference type="NCBI Taxonomy" id="2562683"/>
    <lineage>
        <taxon>Bacteria</taxon>
        <taxon>Pseudomonadati</taxon>
        <taxon>Bacteroidota</taxon>
        <taxon>Flavobacteriia</taxon>
        <taxon>Flavobacteriales</taxon>
        <taxon>Flavobacteriaceae</taxon>
        <taxon>Flavobacterium</taxon>
    </lineage>
</organism>
<dbReference type="Pfam" id="PF14412">
    <property type="entry name" value="AHH"/>
    <property type="match status" value="1"/>
</dbReference>
<dbReference type="RefSeq" id="WP_135526429.1">
    <property type="nucleotide sequence ID" value="NZ_SRLH01000004.1"/>
</dbReference>
<dbReference type="CDD" id="cd20745">
    <property type="entry name" value="FIX_RhsA_AHH_HNH-like"/>
    <property type="match status" value="1"/>
</dbReference>
<dbReference type="EMBL" id="SRLH01000004">
    <property type="protein sequence ID" value="TGD58259.1"/>
    <property type="molecule type" value="Genomic_DNA"/>
</dbReference>
<sequence length="619" mass="68896">MNKNSVFKTGKAFCHTLVTGLSAVFHLKTASKSRKLYRLFVLLAITITFFSCEKNDEEISPPNKSVKEYSFNEIIKQPKFNKAYHSFTDKVKKRKAFKNRNAPVKDDDFAIDSTTIKEITVGNVTTYTMGIVRRYDTEGYFENLIVKVNGNDSINAYITQYFPDRETIYNKQHHSFSFSGTTKTREIIFDSSIFETQDDAEVMCNSVWMCDFGVSIHAAGENCTQTFVVTFCSGNGSGGSYPGTSTGNPGGTGGVNTNTGGSPIYTSIVYLSEEEAMVKYNAFYNLLSAQQKQWLIANADAAQEISNYLWLTNYAGSKKAFAKDAIDLAMEEANQADGKNLLKISLILERGQYETYSLDANFLNRIDPYVDLDLSNEDIHDPLVTDLIVKYHVLKSIYPEWSEAKLFKETFRDLGHAVLDLFGLAPVIGEPADLINGVIYTVEGDHLNAVLSYAGAIPITGWVATGTKSALKVSSTVPTVYAVATKVKLTWKIKNGFLTFGQREQLRKVLGMAASSVDPRQAHHLIPWAKQTNEVVQKAAKYGFHMNEALNGIPLSNAVHNGSHAVYDQRVVDRLMEIRNQYGANMTPQQAYNGLSNLIHDIRTAILNNPNTPINQLIF</sequence>
<name>A0A4Z0LAD2_9FLAO</name>
<reference evidence="1 2" key="1">
    <citation type="submission" date="2019-04" db="EMBL/GenBank/DDBJ databases">
        <title>Flavobacterium sp. strain DS2-A Genome sequencing and assembly.</title>
        <authorList>
            <person name="Kim I."/>
        </authorList>
    </citation>
    <scope>NUCLEOTIDE SEQUENCE [LARGE SCALE GENOMIC DNA]</scope>
    <source>
        <strain evidence="1 2">DS2-A</strain>
    </source>
</reference>
<protein>
    <submittedName>
        <fullName evidence="1">Uncharacterized protein</fullName>
    </submittedName>
</protein>
<accession>A0A4Z0LAD2</accession>
<keyword evidence="2" id="KW-1185">Reference proteome</keyword>
<evidence type="ECO:0000313" key="2">
    <source>
        <dbReference type="Proteomes" id="UP000297407"/>
    </source>
</evidence>
<dbReference type="Proteomes" id="UP000297407">
    <property type="component" value="Unassembled WGS sequence"/>
</dbReference>